<evidence type="ECO:0000313" key="3">
    <source>
        <dbReference type="Proteomes" id="UP001056384"/>
    </source>
</evidence>
<dbReference type="AlphaFoldDB" id="A0A9Q9AXN8"/>
<reference evidence="2" key="1">
    <citation type="submission" date="2022-06" db="EMBL/GenBank/DDBJ databases">
        <title>Complete genome sequences of two strains of the flax pathogen Septoria linicola.</title>
        <authorList>
            <person name="Lapalu N."/>
            <person name="Simon A."/>
            <person name="Demenou B."/>
            <person name="Paumier D."/>
            <person name="Guillot M.-P."/>
            <person name="Gout L."/>
            <person name="Valade R."/>
        </authorList>
    </citation>
    <scope>NUCLEOTIDE SEQUENCE</scope>
    <source>
        <strain evidence="2">SE15195</strain>
    </source>
</reference>
<keyword evidence="1" id="KW-0812">Transmembrane</keyword>
<feature type="transmembrane region" description="Helical" evidence="1">
    <location>
        <begin position="15"/>
        <end position="34"/>
    </location>
</feature>
<organism evidence="2 3">
    <name type="scientific">Septoria linicola</name>
    <dbReference type="NCBI Taxonomy" id="215465"/>
    <lineage>
        <taxon>Eukaryota</taxon>
        <taxon>Fungi</taxon>
        <taxon>Dikarya</taxon>
        <taxon>Ascomycota</taxon>
        <taxon>Pezizomycotina</taxon>
        <taxon>Dothideomycetes</taxon>
        <taxon>Dothideomycetidae</taxon>
        <taxon>Mycosphaerellales</taxon>
        <taxon>Mycosphaerellaceae</taxon>
        <taxon>Septoria</taxon>
    </lineage>
</organism>
<gene>
    <name evidence="2" type="ORF">Slin15195_G102830</name>
</gene>
<dbReference type="Proteomes" id="UP001056384">
    <property type="component" value="Chromosome 9"/>
</dbReference>
<keyword evidence="1" id="KW-1133">Transmembrane helix</keyword>
<keyword evidence="3" id="KW-1185">Reference proteome</keyword>
<proteinExistence type="predicted"/>
<protein>
    <submittedName>
        <fullName evidence="2">Uncharacterized protein</fullName>
    </submittedName>
</protein>
<name>A0A9Q9AXN8_9PEZI</name>
<dbReference type="EMBL" id="CP099426">
    <property type="protein sequence ID" value="USW56964.1"/>
    <property type="molecule type" value="Genomic_DNA"/>
</dbReference>
<evidence type="ECO:0000256" key="1">
    <source>
        <dbReference type="SAM" id="Phobius"/>
    </source>
</evidence>
<evidence type="ECO:0000313" key="2">
    <source>
        <dbReference type="EMBL" id="USW56964.1"/>
    </source>
</evidence>
<accession>A0A9Q9AXN8</accession>
<keyword evidence="1" id="KW-0472">Membrane</keyword>
<sequence length="35" mass="4073">MNLQSHLLLTFPSHILFHEPVMLTILVLHSHILLN</sequence>